<reference evidence="3 4" key="2">
    <citation type="journal article" date="2008" name="Nature">
        <title>The Phaeodactylum genome reveals the evolutionary history of diatom genomes.</title>
        <authorList>
            <person name="Bowler C."/>
            <person name="Allen A.E."/>
            <person name="Badger J.H."/>
            <person name="Grimwood J."/>
            <person name="Jabbari K."/>
            <person name="Kuo A."/>
            <person name="Maheswari U."/>
            <person name="Martens C."/>
            <person name="Maumus F."/>
            <person name="Otillar R.P."/>
            <person name="Rayko E."/>
            <person name="Salamov A."/>
            <person name="Vandepoele K."/>
            <person name="Beszteri B."/>
            <person name="Gruber A."/>
            <person name="Heijde M."/>
            <person name="Katinka M."/>
            <person name="Mock T."/>
            <person name="Valentin K."/>
            <person name="Verret F."/>
            <person name="Berges J.A."/>
            <person name="Brownlee C."/>
            <person name="Cadoret J.P."/>
            <person name="Chiovitti A."/>
            <person name="Choi C.J."/>
            <person name="Coesel S."/>
            <person name="De Martino A."/>
            <person name="Detter J.C."/>
            <person name="Durkin C."/>
            <person name="Falciatore A."/>
            <person name="Fournet J."/>
            <person name="Haruta M."/>
            <person name="Huysman M.J."/>
            <person name="Jenkins B.D."/>
            <person name="Jiroutova K."/>
            <person name="Jorgensen R.E."/>
            <person name="Joubert Y."/>
            <person name="Kaplan A."/>
            <person name="Kroger N."/>
            <person name="Kroth P.G."/>
            <person name="La Roche J."/>
            <person name="Lindquist E."/>
            <person name="Lommer M."/>
            <person name="Martin-Jezequel V."/>
            <person name="Lopez P.J."/>
            <person name="Lucas S."/>
            <person name="Mangogna M."/>
            <person name="McGinnis K."/>
            <person name="Medlin L.K."/>
            <person name="Montsant A."/>
            <person name="Oudot-Le Secq M.P."/>
            <person name="Napoli C."/>
            <person name="Obornik M."/>
            <person name="Parker M.S."/>
            <person name="Petit J.L."/>
            <person name="Porcel B.M."/>
            <person name="Poulsen N."/>
            <person name="Robison M."/>
            <person name="Rychlewski L."/>
            <person name="Rynearson T.A."/>
            <person name="Schmutz J."/>
            <person name="Shapiro H."/>
            <person name="Siaut M."/>
            <person name="Stanley M."/>
            <person name="Sussman M.R."/>
            <person name="Taylor A.R."/>
            <person name="Vardi A."/>
            <person name="von Dassow P."/>
            <person name="Vyverman W."/>
            <person name="Willis A."/>
            <person name="Wyrwicz L.S."/>
            <person name="Rokhsar D.S."/>
            <person name="Weissenbach J."/>
            <person name="Armbrust E.V."/>
            <person name="Green B.R."/>
            <person name="Van de Peer Y."/>
            <person name="Grigoriev I.V."/>
        </authorList>
    </citation>
    <scope>NUCLEOTIDE SEQUENCE [LARGE SCALE GENOMIC DNA]</scope>
    <source>
        <strain evidence="3 4">CCMP1335</strain>
    </source>
</reference>
<gene>
    <name evidence="3" type="ORF">THAPSDRAFT_11179</name>
</gene>
<evidence type="ECO:0000259" key="2">
    <source>
        <dbReference type="Pfam" id="PF01702"/>
    </source>
</evidence>
<feature type="compositionally biased region" description="Polar residues" evidence="1">
    <location>
        <begin position="32"/>
        <end position="57"/>
    </location>
</feature>
<sequence length="544" mass="59744">MYRDVAESSKRKGKGGDGKDTSGRPTKKAKVDSSNGGASNDDASAVIASNATGTTNGIKDGDDKKDECNTKKPAGFTFLTPSRSKEICNKVDARLSYKDGKADSRAASSYIYTYLRVPTYMPTLVVPSFTFIGSNEASSAHGDTVAGEKERKEYTQKKLPQQQSKKKQQQRQSTNVIPKSTKDAVSLKTPHGWQMIRPEQYCDAITSLTRSTKDTEVKAEGVVGLFDHLDVSSDHVKALMDGVDVSDGNESGDSKVDEYRVTLRKQALKKLTVSLQKTNSWTSRIQASQRMKSPFWVPVNVLATQLPKHVMMGTPKQQSNSLPHQESNLFTCSNVAIIGWDALPSSSKVERRRLLHNLIERVQSTTQQFSKQFLLLAVNDIQSILDAAREGVTIIGTDLARAWSRNGTALVLDLTAESNSGTSGSSGIGGGRIDLNDKSYARDAKPILPGCTCLACRPKPTSKRHPSYQHFVKCESANQSSIPSFTRAYIHHLFQAKEMLAESLLFVHNLHQLVVLLSRLSNAVIEDKNGDTLDAFCKKIERQL</sequence>
<dbReference type="PANTHER" id="PTHR46064">
    <property type="entry name" value="QUEUINE TRNA-RIBOSYLTRANSFERASE ACCESSORY SUBUNIT 2"/>
    <property type="match status" value="1"/>
</dbReference>
<feature type="compositionally biased region" description="Basic and acidic residues" evidence="1">
    <location>
        <begin position="59"/>
        <end position="70"/>
    </location>
</feature>
<feature type="region of interest" description="Disordered" evidence="1">
    <location>
        <begin position="137"/>
        <end position="184"/>
    </location>
</feature>
<dbReference type="eggNOG" id="ENOG502T2QA">
    <property type="taxonomic scope" value="Eukaryota"/>
</dbReference>
<evidence type="ECO:0000313" key="3">
    <source>
        <dbReference type="EMBL" id="EED86771.1"/>
    </source>
</evidence>
<dbReference type="EMBL" id="DS999419">
    <property type="protein sequence ID" value="EED86771.1"/>
    <property type="molecule type" value="Genomic_DNA"/>
</dbReference>
<dbReference type="OMA" id="CESANQS"/>
<dbReference type="GO" id="GO:0006400">
    <property type="term" value="P:tRNA modification"/>
    <property type="evidence" value="ECO:0007669"/>
    <property type="project" value="InterPro"/>
</dbReference>
<dbReference type="InParanoid" id="B8LDA3"/>
<dbReference type="PaxDb" id="35128-Thaps11179"/>
<protein>
    <recommendedName>
        <fullName evidence="2">tRNA-guanine(15) transglycosylase-like domain-containing protein</fullName>
    </recommendedName>
</protein>
<accession>B8LDA3</accession>
<dbReference type="HOGENOM" id="CLU_501096_0_0_1"/>
<dbReference type="KEGG" id="tps:THAPSDRAFT_11179"/>
<name>B8LDA3_THAPS</name>
<feature type="compositionally biased region" description="Basic and acidic residues" evidence="1">
    <location>
        <begin position="1"/>
        <end position="22"/>
    </location>
</feature>
<dbReference type="Pfam" id="PF01702">
    <property type="entry name" value="TGT"/>
    <property type="match status" value="1"/>
</dbReference>
<reference evidence="3 4" key="1">
    <citation type="journal article" date="2004" name="Science">
        <title>The genome of the diatom Thalassiosira pseudonana: ecology, evolution, and metabolism.</title>
        <authorList>
            <person name="Armbrust E.V."/>
            <person name="Berges J.A."/>
            <person name="Bowler C."/>
            <person name="Green B.R."/>
            <person name="Martinez D."/>
            <person name="Putnam N.H."/>
            <person name="Zhou S."/>
            <person name="Allen A.E."/>
            <person name="Apt K.E."/>
            <person name="Bechner M."/>
            <person name="Brzezinski M.A."/>
            <person name="Chaal B.K."/>
            <person name="Chiovitti A."/>
            <person name="Davis A.K."/>
            <person name="Demarest M.S."/>
            <person name="Detter J.C."/>
            <person name="Glavina T."/>
            <person name="Goodstein D."/>
            <person name="Hadi M.Z."/>
            <person name="Hellsten U."/>
            <person name="Hildebrand M."/>
            <person name="Jenkins B.D."/>
            <person name="Jurka J."/>
            <person name="Kapitonov V.V."/>
            <person name="Kroger N."/>
            <person name="Lau W.W."/>
            <person name="Lane T.W."/>
            <person name="Larimer F.W."/>
            <person name="Lippmeier J.C."/>
            <person name="Lucas S."/>
            <person name="Medina M."/>
            <person name="Montsant A."/>
            <person name="Obornik M."/>
            <person name="Parker M.S."/>
            <person name="Palenik B."/>
            <person name="Pazour G.J."/>
            <person name="Richardson P.M."/>
            <person name="Rynearson T.A."/>
            <person name="Saito M.A."/>
            <person name="Schwartz D.C."/>
            <person name="Thamatrakoln K."/>
            <person name="Valentin K."/>
            <person name="Vardi A."/>
            <person name="Wilkerson F.P."/>
            <person name="Rokhsar D.S."/>
        </authorList>
    </citation>
    <scope>NUCLEOTIDE SEQUENCE [LARGE SCALE GENOMIC DNA]</scope>
    <source>
        <strain evidence="3 4">CCMP1335</strain>
    </source>
</reference>
<keyword evidence="4" id="KW-1185">Reference proteome</keyword>
<evidence type="ECO:0000313" key="4">
    <source>
        <dbReference type="Proteomes" id="UP000001449"/>
    </source>
</evidence>
<organism evidence="3 4">
    <name type="scientific">Thalassiosira pseudonana</name>
    <name type="common">Marine diatom</name>
    <name type="synonym">Cyclotella nana</name>
    <dbReference type="NCBI Taxonomy" id="35128"/>
    <lineage>
        <taxon>Eukaryota</taxon>
        <taxon>Sar</taxon>
        <taxon>Stramenopiles</taxon>
        <taxon>Ochrophyta</taxon>
        <taxon>Bacillariophyta</taxon>
        <taxon>Coscinodiscophyceae</taxon>
        <taxon>Thalassiosirophycidae</taxon>
        <taxon>Thalassiosirales</taxon>
        <taxon>Thalassiosiraceae</taxon>
        <taxon>Thalassiosira</taxon>
    </lineage>
</organism>
<dbReference type="SUPFAM" id="SSF51713">
    <property type="entry name" value="tRNA-guanine transglycosylase"/>
    <property type="match status" value="1"/>
</dbReference>
<dbReference type="PANTHER" id="PTHR46064:SF1">
    <property type="entry name" value="QUEUINE TRNA-RIBOSYLTRANSFERASE ACCESSORY SUBUNIT 2"/>
    <property type="match status" value="1"/>
</dbReference>
<feature type="region of interest" description="Disordered" evidence="1">
    <location>
        <begin position="1"/>
        <end position="74"/>
    </location>
</feature>
<dbReference type="Proteomes" id="UP000001449">
    <property type="component" value="Unassembled WGS sequence"/>
</dbReference>
<dbReference type="STRING" id="35128.B8LDA3"/>
<dbReference type="GeneID" id="7446306"/>
<feature type="compositionally biased region" description="Basic and acidic residues" evidence="1">
    <location>
        <begin position="146"/>
        <end position="156"/>
    </location>
</feature>
<feature type="domain" description="tRNA-guanine(15) transglycosylase-like" evidence="2">
    <location>
        <begin position="358"/>
        <end position="540"/>
    </location>
</feature>
<dbReference type="InterPro" id="IPR050852">
    <property type="entry name" value="Queuine_tRNA-ribosyltrfase"/>
</dbReference>
<evidence type="ECO:0000256" key="1">
    <source>
        <dbReference type="SAM" id="MobiDB-lite"/>
    </source>
</evidence>
<proteinExistence type="predicted"/>
<dbReference type="InterPro" id="IPR036511">
    <property type="entry name" value="TGT-like_sf"/>
</dbReference>
<dbReference type="RefSeq" id="XP_002297043.1">
    <property type="nucleotide sequence ID" value="XM_002297007.1"/>
</dbReference>
<dbReference type="InterPro" id="IPR002616">
    <property type="entry name" value="tRNA_ribo_trans-like"/>
</dbReference>
<dbReference type="Gene3D" id="3.20.20.105">
    <property type="entry name" value="Queuine tRNA-ribosyltransferase-like"/>
    <property type="match status" value="1"/>
</dbReference>
<dbReference type="AlphaFoldDB" id="B8LDA3"/>